<feature type="region of interest" description="Disordered" evidence="1">
    <location>
        <begin position="1"/>
        <end position="25"/>
    </location>
</feature>
<keyword evidence="3" id="KW-1185">Reference proteome</keyword>
<evidence type="ECO:0000313" key="2">
    <source>
        <dbReference type="EMBL" id="KAG8429650.1"/>
    </source>
</evidence>
<dbReference type="OrthoDB" id="9538142at2759"/>
<evidence type="ECO:0000313" key="3">
    <source>
        <dbReference type="Proteomes" id="UP000812440"/>
    </source>
</evidence>
<sequence length="114" mass="12847">ITDSVGPTETSIVPRQRPKANTASASTNVLAIQSSATFEQCVQTPHNQNVIAAERYGNGHETLLAQGSSQQTPQQHRVLQQLQPGDWRLQQIHQLQQQHLQRQQQLLQEAYMQQ</sequence>
<accession>A0A8T2IEX5</accession>
<organism evidence="2 3">
    <name type="scientific">Hymenochirus boettgeri</name>
    <name type="common">Congo dwarf clawed frog</name>
    <dbReference type="NCBI Taxonomy" id="247094"/>
    <lineage>
        <taxon>Eukaryota</taxon>
        <taxon>Metazoa</taxon>
        <taxon>Chordata</taxon>
        <taxon>Craniata</taxon>
        <taxon>Vertebrata</taxon>
        <taxon>Euteleostomi</taxon>
        <taxon>Amphibia</taxon>
        <taxon>Batrachia</taxon>
        <taxon>Anura</taxon>
        <taxon>Pipoidea</taxon>
        <taxon>Pipidae</taxon>
        <taxon>Pipinae</taxon>
        <taxon>Hymenochirus</taxon>
    </lineage>
</organism>
<feature type="non-terminal residue" evidence="2">
    <location>
        <position position="114"/>
    </location>
</feature>
<proteinExistence type="predicted"/>
<dbReference type="Proteomes" id="UP000812440">
    <property type="component" value="Unassembled WGS sequence"/>
</dbReference>
<protein>
    <submittedName>
        <fullName evidence="2">Uncharacterized protein</fullName>
    </submittedName>
</protein>
<reference evidence="2" key="1">
    <citation type="thesis" date="2020" institute="ProQuest LLC" country="789 East Eisenhower Parkway, Ann Arbor, MI, USA">
        <title>Comparative Genomics and Chromosome Evolution.</title>
        <authorList>
            <person name="Mudd A.B."/>
        </authorList>
    </citation>
    <scope>NUCLEOTIDE SEQUENCE</scope>
    <source>
        <strain evidence="2">Female2</strain>
        <tissue evidence="2">Blood</tissue>
    </source>
</reference>
<comment type="caution">
    <text evidence="2">The sequence shown here is derived from an EMBL/GenBank/DDBJ whole genome shotgun (WGS) entry which is preliminary data.</text>
</comment>
<dbReference type="EMBL" id="JAACNH010004294">
    <property type="protein sequence ID" value="KAG8429650.1"/>
    <property type="molecule type" value="Genomic_DNA"/>
</dbReference>
<feature type="non-terminal residue" evidence="2">
    <location>
        <position position="1"/>
    </location>
</feature>
<gene>
    <name evidence="2" type="ORF">GDO86_019596</name>
</gene>
<evidence type="ECO:0000256" key="1">
    <source>
        <dbReference type="SAM" id="MobiDB-lite"/>
    </source>
</evidence>
<name>A0A8T2IEX5_9PIPI</name>
<dbReference type="AlphaFoldDB" id="A0A8T2IEX5"/>